<accession>A0ABR6KMA1</accession>
<evidence type="ECO:0000313" key="1">
    <source>
        <dbReference type="EMBL" id="MBB4621943.1"/>
    </source>
</evidence>
<proteinExistence type="predicted"/>
<reference evidence="1 2" key="1">
    <citation type="submission" date="2020-08" db="EMBL/GenBank/DDBJ databases">
        <title>Genomic Encyclopedia of Type Strains, Phase IV (KMG-IV): sequencing the most valuable type-strain genomes for metagenomic binning, comparative biology and taxonomic classification.</title>
        <authorList>
            <person name="Goeker M."/>
        </authorList>
    </citation>
    <scope>NUCLEOTIDE SEQUENCE [LARGE SCALE GENOMIC DNA]</scope>
    <source>
        <strain evidence="1 2">DSM 102983</strain>
    </source>
</reference>
<sequence>MGNDYCVILIPISMHKVRKEIVLPLHVKYLI</sequence>
<evidence type="ECO:0000313" key="2">
    <source>
        <dbReference type="Proteomes" id="UP000533637"/>
    </source>
</evidence>
<comment type="caution">
    <text evidence="1">The sequence shown here is derived from an EMBL/GenBank/DDBJ whole genome shotgun (WGS) entry which is preliminary data.</text>
</comment>
<name>A0ABR6KMA1_9BACT</name>
<evidence type="ECO:0008006" key="3">
    <source>
        <dbReference type="Google" id="ProtNLM"/>
    </source>
</evidence>
<gene>
    <name evidence="1" type="ORF">GGQ57_001840</name>
</gene>
<protein>
    <recommendedName>
        <fullName evidence="3">AraC family transcriptional regulator</fullName>
    </recommendedName>
</protein>
<keyword evidence="2" id="KW-1185">Reference proteome</keyword>
<dbReference type="EMBL" id="JACHOC010000003">
    <property type="protein sequence ID" value="MBB4621943.1"/>
    <property type="molecule type" value="Genomic_DNA"/>
</dbReference>
<dbReference type="Proteomes" id="UP000533637">
    <property type="component" value="Unassembled WGS sequence"/>
</dbReference>
<organism evidence="1 2">
    <name type="scientific">Parabacteroides faecis</name>
    <dbReference type="NCBI Taxonomy" id="1217282"/>
    <lineage>
        <taxon>Bacteria</taxon>
        <taxon>Pseudomonadati</taxon>
        <taxon>Bacteroidota</taxon>
        <taxon>Bacteroidia</taxon>
        <taxon>Bacteroidales</taxon>
        <taxon>Tannerellaceae</taxon>
        <taxon>Parabacteroides</taxon>
    </lineage>
</organism>